<feature type="compositionally biased region" description="Basic residues" evidence="5">
    <location>
        <begin position="1127"/>
        <end position="1138"/>
    </location>
</feature>
<feature type="region of interest" description="Disordered" evidence="5">
    <location>
        <begin position="475"/>
        <end position="510"/>
    </location>
</feature>
<gene>
    <name evidence="7" type="ORF">CB5_LOCUS16428</name>
</gene>
<feature type="domain" description="Pre-mRNA polyadenylation factor Fip1" evidence="6">
    <location>
        <begin position="199"/>
        <end position="240"/>
    </location>
</feature>
<dbReference type="Pfam" id="PF05182">
    <property type="entry name" value="Fip1"/>
    <property type="match status" value="1"/>
</dbReference>
<dbReference type="AlphaFoldDB" id="A0A6V7PQW8"/>
<evidence type="ECO:0000256" key="2">
    <source>
        <dbReference type="ARBA" id="ARBA00007459"/>
    </source>
</evidence>
<dbReference type="EMBL" id="LR862151">
    <property type="protein sequence ID" value="CAD1833217.1"/>
    <property type="molecule type" value="Genomic_DNA"/>
</dbReference>
<dbReference type="GO" id="GO:0006397">
    <property type="term" value="P:mRNA processing"/>
    <property type="evidence" value="ECO:0007669"/>
    <property type="project" value="UniProtKB-KW"/>
</dbReference>
<feature type="region of interest" description="Disordered" evidence="5">
    <location>
        <begin position="577"/>
        <end position="604"/>
    </location>
</feature>
<keyword evidence="4" id="KW-0539">Nucleus</keyword>
<protein>
    <recommendedName>
        <fullName evidence="6">Pre-mRNA polyadenylation factor Fip1 domain-containing protein</fullName>
    </recommendedName>
</protein>
<dbReference type="InterPro" id="IPR007854">
    <property type="entry name" value="Fip1_dom"/>
</dbReference>
<dbReference type="PANTHER" id="PTHR36884:SF4">
    <property type="entry name" value="FIP1[III]-LIKE PROTEIN"/>
    <property type="match status" value="1"/>
</dbReference>
<evidence type="ECO:0000256" key="4">
    <source>
        <dbReference type="ARBA" id="ARBA00023242"/>
    </source>
</evidence>
<name>A0A6V7PQW8_ANACO</name>
<comment type="similarity">
    <text evidence="2">Belongs to the FIP1 family.</text>
</comment>
<evidence type="ECO:0000256" key="1">
    <source>
        <dbReference type="ARBA" id="ARBA00004123"/>
    </source>
</evidence>
<feature type="region of interest" description="Disordered" evidence="5">
    <location>
        <begin position="1107"/>
        <end position="1138"/>
    </location>
</feature>
<dbReference type="InterPro" id="IPR044976">
    <property type="entry name" value="FIPS5/FIPS3-like"/>
</dbReference>
<evidence type="ECO:0000259" key="6">
    <source>
        <dbReference type="Pfam" id="PF05182"/>
    </source>
</evidence>
<evidence type="ECO:0000313" key="7">
    <source>
        <dbReference type="EMBL" id="CAD1833217.1"/>
    </source>
</evidence>
<proteinExistence type="inferred from homology"/>
<comment type="subcellular location">
    <subcellularLocation>
        <location evidence="1">Nucleus</location>
    </subcellularLocation>
</comment>
<sequence>MDESDDFGDLYADLDDHVNAGVAINGSEAKLEEFDSTSEDHCSNRRTLECNGAAVDLGDGIVDSEECSDSEDDFHIVLNKDECSKMTSFGNARGAVGEGDEGERDANSFIVSGSDHVNKDQNDQLLSLDWHAGPHSRGLLSNSRTSLSAQGDWDQLVVPISSSNSSVSTTTQKGLPSFCPEIGMISHNILMAFSRTIFDINIEAFGLKPWRQHGVDITNYFNFGLDEDSWKSYCEDLDCLRQQATVLNQFLHNEPSRLNQFVKSVPCEATQYGLGKRTPLIMENIDNGFKGLAKPKGRAIQVESGIGERMPSIDMKRPRQWDSDVVIHINMEASEDNLSTQNELELGHAEQDSFGSVKQFENKSSEKFSFQDHGDKECEKDADLVEHHYALKETIVKCTRKDALAKHDQQIDSSRANGSIVKALFASADSRSCELDIPSEASIDGSHFKRAHCPIKETSLNGVVGFQESAQSYRYNSNSSRGKINKAEEESRRSGNYSHAFSRGDHRGCSRTRCQSRAESHTAAKDEQAFIQSFNKCNLDCLNISNKIIQRQFNHGYDVGRSVSSATGTKLSVMVSQRNAGKHRSKQPTVTSSQRNANHSMFPDDNLEQRDCLLEQGFGSRNGKEHKDRFLHENVDKQRWQPLSCEKSLRQRQRKESRHHLLLEVKPVDDVTEYVSMEPYVQEMPRRHVSHNSWEDQLFCDTTYETKELRSPEMRGKNEHWSSAYVRNNEENLRRLDRSLLDSSRYANLIPNERCCHDDDSLIRQSNKWRRPNVRKVQSESKNHRYRFVQSSTSCRHSLFEDGFEWHTDEAHEGILDERDGYHDKVIEMRGYSDLAKRRLHIDNVLSKHQDQVELSSLKRSLCGRRLRHETDYQHVFNGGKLYDTHQPDNARNDVTKEDKSGFDDRRYYMSVSDSFDERRHEFAMLEGKRAVNMRLNGWNDGKLAGKGHEVSCGSERDSHSCFAIEKEQDHSACNGLISKMPRPEGRRTYPTNLKAEKLKQSELCLFKEKFCERNPILQVHEDDEIEEGQLIEESEYRAVDCKKKDRNRSKYMTSGVEAIPLVHCEEKNTLPKDSNSKNDRILEMLAKMERRKERFKESITLSKVAEGSDMAPLDIPATSADEVKKQRPLRKRRWGAN</sequence>
<feature type="compositionally biased region" description="Polar residues" evidence="5">
    <location>
        <begin position="587"/>
        <end position="599"/>
    </location>
</feature>
<accession>A0A6V7PQW8</accession>
<reference evidence="7" key="1">
    <citation type="submission" date="2020-07" db="EMBL/GenBank/DDBJ databases">
        <authorList>
            <person name="Lin J."/>
        </authorList>
    </citation>
    <scope>NUCLEOTIDE SEQUENCE</scope>
</reference>
<dbReference type="PANTHER" id="PTHR36884">
    <property type="entry name" value="FIP1[III]-LIKE PROTEIN"/>
    <property type="match status" value="1"/>
</dbReference>
<evidence type="ECO:0000256" key="5">
    <source>
        <dbReference type="SAM" id="MobiDB-lite"/>
    </source>
</evidence>
<keyword evidence="3" id="KW-0507">mRNA processing</keyword>
<evidence type="ECO:0000256" key="3">
    <source>
        <dbReference type="ARBA" id="ARBA00022664"/>
    </source>
</evidence>
<dbReference type="GO" id="GO:0005634">
    <property type="term" value="C:nucleus"/>
    <property type="evidence" value="ECO:0007669"/>
    <property type="project" value="UniProtKB-SubCell"/>
</dbReference>
<organism evidence="7">
    <name type="scientific">Ananas comosus var. bracteatus</name>
    <name type="common">red pineapple</name>
    <dbReference type="NCBI Taxonomy" id="296719"/>
    <lineage>
        <taxon>Eukaryota</taxon>
        <taxon>Viridiplantae</taxon>
        <taxon>Streptophyta</taxon>
        <taxon>Embryophyta</taxon>
        <taxon>Tracheophyta</taxon>
        <taxon>Spermatophyta</taxon>
        <taxon>Magnoliopsida</taxon>
        <taxon>Liliopsida</taxon>
        <taxon>Poales</taxon>
        <taxon>Bromeliaceae</taxon>
        <taxon>Bromelioideae</taxon>
        <taxon>Ananas</taxon>
    </lineage>
</organism>